<dbReference type="InterPro" id="IPR016040">
    <property type="entry name" value="NAD(P)-bd_dom"/>
</dbReference>
<comment type="similarity">
    <text evidence="1">Belongs to the NmrA-type oxidoreductase family. Isoflavone reductase subfamily.</text>
</comment>
<dbReference type="Pfam" id="PF13460">
    <property type="entry name" value="NAD_binding_10"/>
    <property type="match status" value="1"/>
</dbReference>
<organism evidence="5 6">
    <name type="scientific">Fusarium zealandicum</name>
    <dbReference type="NCBI Taxonomy" id="1053134"/>
    <lineage>
        <taxon>Eukaryota</taxon>
        <taxon>Fungi</taxon>
        <taxon>Dikarya</taxon>
        <taxon>Ascomycota</taxon>
        <taxon>Pezizomycotina</taxon>
        <taxon>Sordariomycetes</taxon>
        <taxon>Hypocreomycetidae</taxon>
        <taxon>Hypocreales</taxon>
        <taxon>Nectriaceae</taxon>
        <taxon>Fusarium</taxon>
        <taxon>Fusarium staphyleae species complex</taxon>
    </lineage>
</organism>
<dbReference type="GO" id="GO:0016491">
    <property type="term" value="F:oxidoreductase activity"/>
    <property type="evidence" value="ECO:0007669"/>
    <property type="project" value="UniProtKB-KW"/>
</dbReference>
<keyword evidence="6" id="KW-1185">Reference proteome</keyword>
<gene>
    <name evidence="5" type="ORF">FZEAL_7162</name>
</gene>
<reference evidence="5" key="1">
    <citation type="journal article" date="2020" name="BMC Genomics">
        <title>Correction to: Identification and distribution of gene clusters required for synthesis of sphingolipid metabolism inhibitors in diverse species of the filamentous fungus Fusarium.</title>
        <authorList>
            <person name="Kim H.S."/>
            <person name="Lohmar J.M."/>
            <person name="Busman M."/>
            <person name="Brown D.W."/>
            <person name="Naumann T.A."/>
            <person name="Divon H.H."/>
            <person name="Lysoe E."/>
            <person name="Uhlig S."/>
            <person name="Proctor R.H."/>
        </authorList>
    </citation>
    <scope>NUCLEOTIDE SEQUENCE</scope>
    <source>
        <strain evidence="5">NRRL 22465</strain>
    </source>
</reference>
<evidence type="ECO:0000256" key="2">
    <source>
        <dbReference type="ARBA" id="ARBA00022857"/>
    </source>
</evidence>
<dbReference type="PANTHER" id="PTHR47706">
    <property type="entry name" value="NMRA-LIKE FAMILY PROTEIN"/>
    <property type="match status" value="1"/>
</dbReference>
<proteinExistence type="inferred from homology"/>
<sequence length="324" mass="35856">MVRVAIAGGSNGLGRVITSAIVSEGKHDVFVLSRRAATEDKTNSALNLQVDYTDPDKIAQVLTENKIEVVISAIGVLFEDTHLAQMNLIEGAERSSTVRRFAPSDFGIDYVEADKQGYPCVVPGLEGYKGSKYKLQALERVKATKLEYTRYVIGFLMDYYGFPAETIPVQPLAVILDMDNHAAAIPGTGNDKITLTHSETIGKFVSASLDLEKWPETSWIIGDTLTWREALEIVQDAQHKEFDVKFDSEEALKASQITELPANIPRYAIAGKPFLSGILSVWSLGFIWGWFDISSAKGEDKALNEILPQVETLSFATYIKRCWQ</sequence>
<dbReference type="Gene3D" id="3.90.25.10">
    <property type="entry name" value="UDP-galactose 4-epimerase, domain 1"/>
    <property type="match status" value="1"/>
</dbReference>
<keyword evidence="2" id="KW-0521">NADP</keyword>
<dbReference type="Gene3D" id="3.40.50.720">
    <property type="entry name" value="NAD(P)-binding Rossmann-like Domain"/>
    <property type="match status" value="1"/>
</dbReference>
<reference evidence="5" key="2">
    <citation type="submission" date="2020-05" db="EMBL/GenBank/DDBJ databases">
        <authorList>
            <person name="Kim H.-S."/>
            <person name="Proctor R.H."/>
            <person name="Brown D.W."/>
        </authorList>
    </citation>
    <scope>NUCLEOTIDE SEQUENCE</scope>
    <source>
        <strain evidence="5">NRRL 22465</strain>
    </source>
</reference>
<dbReference type="EMBL" id="JABEYC010000566">
    <property type="protein sequence ID" value="KAF4976143.1"/>
    <property type="molecule type" value="Genomic_DNA"/>
</dbReference>
<evidence type="ECO:0000313" key="5">
    <source>
        <dbReference type="EMBL" id="KAF4976143.1"/>
    </source>
</evidence>
<evidence type="ECO:0000313" key="6">
    <source>
        <dbReference type="Proteomes" id="UP000635477"/>
    </source>
</evidence>
<dbReference type="OrthoDB" id="419598at2759"/>
<protein>
    <recommendedName>
        <fullName evidence="4">NAD(P)-binding domain-containing protein</fullName>
    </recommendedName>
</protein>
<dbReference type="AlphaFoldDB" id="A0A8H4UH38"/>
<evidence type="ECO:0000256" key="1">
    <source>
        <dbReference type="ARBA" id="ARBA00005725"/>
    </source>
</evidence>
<name>A0A8H4UH38_9HYPO</name>
<accession>A0A8H4UH38</accession>
<evidence type="ECO:0000256" key="3">
    <source>
        <dbReference type="ARBA" id="ARBA00023002"/>
    </source>
</evidence>
<dbReference type="InterPro" id="IPR036291">
    <property type="entry name" value="NAD(P)-bd_dom_sf"/>
</dbReference>
<dbReference type="Proteomes" id="UP000635477">
    <property type="component" value="Unassembled WGS sequence"/>
</dbReference>
<comment type="caution">
    <text evidence="5">The sequence shown here is derived from an EMBL/GenBank/DDBJ whole genome shotgun (WGS) entry which is preliminary data.</text>
</comment>
<dbReference type="InterPro" id="IPR051609">
    <property type="entry name" value="NmrA/Isoflavone_reductase-like"/>
</dbReference>
<dbReference type="SUPFAM" id="SSF51735">
    <property type="entry name" value="NAD(P)-binding Rossmann-fold domains"/>
    <property type="match status" value="1"/>
</dbReference>
<feature type="domain" description="NAD(P)-binding" evidence="4">
    <location>
        <begin position="8"/>
        <end position="156"/>
    </location>
</feature>
<dbReference type="PANTHER" id="PTHR47706:SF4">
    <property type="entry name" value="NMRA-LIKE DOMAIN-CONTAINING PROTEIN"/>
    <property type="match status" value="1"/>
</dbReference>
<keyword evidence="3" id="KW-0560">Oxidoreductase</keyword>
<evidence type="ECO:0000259" key="4">
    <source>
        <dbReference type="Pfam" id="PF13460"/>
    </source>
</evidence>